<evidence type="ECO:0000256" key="4">
    <source>
        <dbReference type="ARBA" id="ARBA00023172"/>
    </source>
</evidence>
<dbReference type="InterPro" id="IPR032874">
    <property type="entry name" value="DDE_dom"/>
</dbReference>
<evidence type="ECO:0000256" key="1">
    <source>
        <dbReference type="ARBA" id="ARBA00002286"/>
    </source>
</evidence>
<dbReference type="GO" id="GO:0003677">
    <property type="term" value="F:DNA binding"/>
    <property type="evidence" value="ECO:0007669"/>
    <property type="project" value="UniProtKB-KW"/>
</dbReference>
<evidence type="ECO:0000256" key="2">
    <source>
        <dbReference type="ARBA" id="ARBA00022578"/>
    </source>
</evidence>
<dbReference type="InterPro" id="IPR012337">
    <property type="entry name" value="RNaseH-like_sf"/>
</dbReference>
<gene>
    <name evidence="6" type="ORF">BDE40_3532</name>
</gene>
<sequence>MTIDFKGSHFPKSVILYAVFFYVRYGVSYRDLEEIMAERGVEIDHATLNHWVVKFSPLIAANAQARKNPTAVSWRMDETYIKVRGKWMYLYRAVDRDGQTLDFMLSERRDTAAARRFFKRAVGTNGVPDRIAIDKSGANLAGLQSLNVILKFTGTGRIIGIVQSKYLNNIVEQDHRFIKRITRPMLGFKAFHSAAATLAGIETAHMIRKGQLAQTGISAFKQFAALAA</sequence>
<dbReference type="NCBIfam" id="NF033587">
    <property type="entry name" value="transpos_IS6"/>
    <property type="match status" value="1"/>
</dbReference>
<dbReference type="OrthoDB" id="4315389at2"/>
<evidence type="ECO:0000313" key="6">
    <source>
        <dbReference type="EMBL" id="TDT72680.1"/>
    </source>
</evidence>
<dbReference type="AlphaFoldDB" id="A0A4R7LFI4"/>
<dbReference type="GO" id="GO:0032196">
    <property type="term" value="P:transposition"/>
    <property type="evidence" value="ECO:0007669"/>
    <property type="project" value="UniProtKB-KW"/>
</dbReference>
<feature type="domain" description="Integrase catalytic" evidence="5">
    <location>
        <begin position="65"/>
        <end position="227"/>
    </location>
</feature>
<evidence type="ECO:0000256" key="3">
    <source>
        <dbReference type="ARBA" id="ARBA00023125"/>
    </source>
</evidence>
<name>A0A4R7LFI4_9RHOB</name>
<dbReference type="SUPFAM" id="SSF53098">
    <property type="entry name" value="Ribonuclease H-like"/>
    <property type="match status" value="1"/>
</dbReference>
<reference evidence="6 7" key="1">
    <citation type="submission" date="2019-03" db="EMBL/GenBank/DDBJ databases">
        <title>Genomic Encyclopedia of Archaeal and Bacterial Type Strains, Phase II (KMG-II): from individual species to whole genera.</title>
        <authorList>
            <person name="Goeker M."/>
        </authorList>
    </citation>
    <scope>NUCLEOTIDE SEQUENCE [LARGE SCALE GENOMIC DNA]</scope>
    <source>
        <strain evidence="6 7">DSM 29467</strain>
    </source>
</reference>
<keyword evidence="3" id="KW-0238">DNA-binding</keyword>
<dbReference type="Pfam" id="PF13610">
    <property type="entry name" value="DDE_Tnp_IS240"/>
    <property type="match status" value="1"/>
</dbReference>
<dbReference type="Proteomes" id="UP000294563">
    <property type="component" value="Unassembled WGS sequence"/>
</dbReference>
<dbReference type="InterPro" id="IPR052183">
    <property type="entry name" value="IS_Transposase"/>
</dbReference>
<organism evidence="6 7">
    <name type="scientific">Litoreibacter halocynthiae</name>
    <dbReference type="NCBI Taxonomy" id="1242689"/>
    <lineage>
        <taxon>Bacteria</taxon>
        <taxon>Pseudomonadati</taxon>
        <taxon>Pseudomonadota</taxon>
        <taxon>Alphaproteobacteria</taxon>
        <taxon>Rhodobacterales</taxon>
        <taxon>Roseobacteraceae</taxon>
        <taxon>Litoreibacter</taxon>
    </lineage>
</organism>
<evidence type="ECO:0000313" key="7">
    <source>
        <dbReference type="Proteomes" id="UP000294563"/>
    </source>
</evidence>
<comment type="function">
    <text evidence="1">Involved in the transposition of the insertion sequence.</text>
</comment>
<dbReference type="EMBL" id="SOBH01000005">
    <property type="protein sequence ID" value="TDT72680.1"/>
    <property type="molecule type" value="Genomic_DNA"/>
</dbReference>
<dbReference type="GO" id="GO:0015074">
    <property type="term" value="P:DNA integration"/>
    <property type="evidence" value="ECO:0007669"/>
    <property type="project" value="InterPro"/>
</dbReference>
<proteinExistence type="predicted"/>
<keyword evidence="2" id="KW-0815">Transposition</keyword>
<dbReference type="Gene3D" id="3.30.420.10">
    <property type="entry name" value="Ribonuclease H-like superfamily/Ribonuclease H"/>
    <property type="match status" value="1"/>
</dbReference>
<accession>A0A4R7LFI4</accession>
<evidence type="ECO:0000259" key="5">
    <source>
        <dbReference type="PROSITE" id="PS50994"/>
    </source>
</evidence>
<dbReference type="GO" id="GO:0006310">
    <property type="term" value="P:DNA recombination"/>
    <property type="evidence" value="ECO:0007669"/>
    <property type="project" value="UniProtKB-KW"/>
</dbReference>
<dbReference type="InterPro" id="IPR047930">
    <property type="entry name" value="Transpos_IS6"/>
</dbReference>
<keyword evidence="7" id="KW-1185">Reference proteome</keyword>
<dbReference type="InterPro" id="IPR036397">
    <property type="entry name" value="RNaseH_sf"/>
</dbReference>
<dbReference type="PROSITE" id="PS50994">
    <property type="entry name" value="INTEGRASE"/>
    <property type="match status" value="1"/>
</dbReference>
<keyword evidence="4" id="KW-0233">DNA recombination</keyword>
<dbReference type="PANTHER" id="PTHR35528:SF3">
    <property type="entry name" value="BLL1675 PROTEIN"/>
    <property type="match status" value="1"/>
</dbReference>
<dbReference type="InterPro" id="IPR001584">
    <property type="entry name" value="Integrase_cat-core"/>
</dbReference>
<protein>
    <submittedName>
        <fullName evidence="6">Putative transposase</fullName>
    </submittedName>
</protein>
<dbReference type="RefSeq" id="WP_134016758.1">
    <property type="nucleotide sequence ID" value="NZ_SOBH01000005.1"/>
</dbReference>
<comment type="caution">
    <text evidence="6">The sequence shown here is derived from an EMBL/GenBank/DDBJ whole genome shotgun (WGS) entry which is preliminary data.</text>
</comment>
<dbReference type="PANTHER" id="PTHR35528">
    <property type="entry name" value="BLL1675 PROTEIN"/>
    <property type="match status" value="1"/>
</dbReference>